<accession>A0A9K3CT58</accession>
<dbReference type="OrthoDB" id="417112at2759"/>
<organism evidence="2 3">
    <name type="scientific">Kipferlia bialata</name>
    <dbReference type="NCBI Taxonomy" id="797122"/>
    <lineage>
        <taxon>Eukaryota</taxon>
        <taxon>Metamonada</taxon>
        <taxon>Carpediemonas-like organisms</taxon>
        <taxon>Kipferlia</taxon>
    </lineage>
</organism>
<dbReference type="Pfam" id="PF01875">
    <property type="entry name" value="Memo"/>
    <property type="match status" value="1"/>
</dbReference>
<dbReference type="PANTHER" id="PTHR11060:SF0">
    <property type="entry name" value="PROTEIN MEMO1"/>
    <property type="match status" value="1"/>
</dbReference>
<evidence type="ECO:0000313" key="3">
    <source>
        <dbReference type="Proteomes" id="UP000265618"/>
    </source>
</evidence>
<proteinExistence type="inferred from homology"/>
<dbReference type="EMBL" id="BDIP01000551">
    <property type="protein sequence ID" value="GIQ81982.1"/>
    <property type="molecule type" value="Genomic_DNA"/>
</dbReference>
<dbReference type="NCBIfam" id="TIGR04336">
    <property type="entry name" value="AmmeMemoSam_B"/>
    <property type="match status" value="1"/>
</dbReference>
<dbReference type="Gene3D" id="3.40.830.10">
    <property type="entry name" value="LigB-like"/>
    <property type="match status" value="1"/>
</dbReference>
<comment type="similarity">
    <text evidence="1">Belongs to the MEMO1 family.</text>
</comment>
<dbReference type="CDD" id="cd07361">
    <property type="entry name" value="MEMO_like"/>
    <property type="match status" value="1"/>
</dbReference>
<sequence length="228" mass="24905">MFRRVILLGPNHVSHQRGLLVTRFKEWNTPGGALQVDTTLAKEVVEGCSVARWNENTADEAEHDLELMLPFVHAVLGSDMPILPMIVSFQDDQASVATAAEYLSTLAKDPTNLWVVSSDFCHYGARFGYTLEDAGVVRDQRPLHTQIQDLDMAGVEAIKGGSAPFASYMASTHNTICGRFPISLVLKTFETAGIPISVSMLKYAQSGNITSDRETSVSYVAAIGVERE</sequence>
<gene>
    <name evidence="2" type="ORF">KIPB_003041</name>
</gene>
<keyword evidence="3" id="KW-1185">Reference proteome</keyword>
<reference evidence="2 3" key="1">
    <citation type="journal article" date="2018" name="PLoS ONE">
        <title>The draft genome of Kipferlia bialata reveals reductive genome evolution in fornicate parasites.</title>
        <authorList>
            <person name="Tanifuji G."/>
            <person name="Takabayashi S."/>
            <person name="Kume K."/>
            <person name="Takagi M."/>
            <person name="Nakayama T."/>
            <person name="Kamikawa R."/>
            <person name="Inagaki Y."/>
            <person name="Hashimoto T."/>
        </authorList>
    </citation>
    <scope>NUCLEOTIDE SEQUENCE [LARGE SCALE GENOMIC DNA]</scope>
    <source>
        <strain evidence="2">NY0173</strain>
    </source>
</reference>
<evidence type="ECO:0000313" key="2">
    <source>
        <dbReference type="EMBL" id="GIQ81982.1"/>
    </source>
</evidence>
<dbReference type="Proteomes" id="UP000265618">
    <property type="component" value="Unassembled WGS sequence"/>
</dbReference>
<protein>
    <submittedName>
        <fullName evidence="2">MEMO1 family protein</fullName>
    </submittedName>
</protein>
<name>A0A9K3CT58_9EUKA</name>
<comment type="caution">
    <text evidence="2">The sequence shown here is derived from an EMBL/GenBank/DDBJ whole genome shotgun (WGS) entry which is preliminary data.</text>
</comment>
<dbReference type="InterPro" id="IPR002737">
    <property type="entry name" value="MEMO1_fam"/>
</dbReference>
<dbReference type="AlphaFoldDB" id="A0A9K3CT58"/>
<evidence type="ECO:0000256" key="1">
    <source>
        <dbReference type="ARBA" id="ARBA00006315"/>
    </source>
</evidence>
<dbReference type="PANTHER" id="PTHR11060">
    <property type="entry name" value="PROTEIN MEMO1"/>
    <property type="match status" value="1"/>
</dbReference>